<dbReference type="EMBL" id="CP081303">
    <property type="protein sequence ID" value="QZE14682.1"/>
    <property type="molecule type" value="Genomic_DNA"/>
</dbReference>
<organism evidence="1 2">
    <name type="scientific">Halosquirtibacter laminarini</name>
    <dbReference type="NCBI Taxonomy" id="3374600"/>
    <lineage>
        <taxon>Bacteria</taxon>
        <taxon>Pseudomonadati</taxon>
        <taxon>Bacteroidota</taxon>
        <taxon>Bacteroidia</taxon>
        <taxon>Marinilabiliales</taxon>
        <taxon>Prolixibacteraceae</taxon>
        <taxon>Halosquirtibacter</taxon>
    </lineage>
</organism>
<dbReference type="Proteomes" id="UP000826212">
    <property type="component" value="Chromosome"/>
</dbReference>
<reference evidence="1" key="1">
    <citation type="submission" date="2021-08" db="EMBL/GenBank/DDBJ databases">
        <title>Novel anaerobic bacterium isolated from sea squirt in East Sea, Republic of Korea.</title>
        <authorList>
            <person name="Nguyen T.H."/>
            <person name="Li Z."/>
            <person name="Lee Y.-J."/>
            <person name="Ko J."/>
            <person name="Kim S.-G."/>
        </authorList>
    </citation>
    <scope>NUCLEOTIDE SEQUENCE</scope>
    <source>
        <strain evidence="1">KCTC 25031</strain>
    </source>
</reference>
<accession>A0AC61NPU0</accession>
<keyword evidence="2" id="KW-1185">Reference proteome</keyword>
<sequence length="139" mass="15413">MDKNRELTHDGVVYKTEGKEAWVKIISKSACAGCHAKGACSVADVEEKMVHIKRVNQSIKNGEKVLLVANKRQEKLAVILGYILPLCILIIALIVSKNIGFSDTISAVIAIAILVPYYLGLYLFRNRISGKLEFTIRKI</sequence>
<name>A0AC61NPU0_9BACT</name>
<protein>
    <submittedName>
        <fullName evidence="1">SoxR reducing system RseC family protein</fullName>
    </submittedName>
</protein>
<proteinExistence type="predicted"/>
<evidence type="ECO:0000313" key="1">
    <source>
        <dbReference type="EMBL" id="QZE14682.1"/>
    </source>
</evidence>
<evidence type="ECO:0000313" key="2">
    <source>
        <dbReference type="Proteomes" id="UP000826212"/>
    </source>
</evidence>
<gene>
    <name evidence="1" type="ORF">K4L44_02085</name>
</gene>